<keyword evidence="3" id="KW-0663">Pyridoxal phosphate</keyword>
<dbReference type="Gene3D" id="3.40.640.10">
    <property type="entry name" value="Type I PLP-dependent aspartate aminotransferase-like (Major domain)"/>
    <property type="match status" value="1"/>
</dbReference>
<evidence type="ECO:0000256" key="3">
    <source>
        <dbReference type="ARBA" id="ARBA00022898"/>
    </source>
</evidence>
<dbReference type="InterPro" id="IPR015421">
    <property type="entry name" value="PyrdxlP-dep_Trfase_major"/>
</dbReference>
<dbReference type="InterPro" id="IPR001597">
    <property type="entry name" value="ArAA_b-elim_lyase/Thr_aldolase"/>
</dbReference>
<comment type="caution">
    <text evidence="6">The sequence shown here is derived from an EMBL/GenBank/DDBJ whole genome shotgun (WGS) entry which is preliminary data.</text>
</comment>
<proteinExistence type="inferred from homology"/>
<gene>
    <name evidence="6" type="ORF">GGG17_11800</name>
</gene>
<feature type="region of interest" description="Disordered" evidence="4">
    <location>
        <begin position="1"/>
        <end position="29"/>
    </location>
</feature>
<evidence type="ECO:0000256" key="4">
    <source>
        <dbReference type="SAM" id="MobiDB-lite"/>
    </source>
</evidence>
<dbReference type="RefSeq" id="WP_154593895.1">
    <property type="nucleotide sequence ID" value="NZ_WLVL01000039.1"/>
</dbReference>
<dbReference type="Gene3D" id="3.90.1150.10">
    <property type="entry name" value="Aspartate Aminotransferase, domain 1"/>
    <property type="match status" value="1"/>
</dbReference>
<protein>
    <submittedName>
        <fullName evidence="6">Threonine aldolase</fullName>
    </submittedName>
</protein>
<comment type="cofactor">
    <cofactor evidence="1">
        <name>pyridoxal 5'-phosphate</name>
        <dbReference type="ChEBI" id="CHEBI:597326"/>
    </cofactor>
</comment>
<feature type="compositionally biased region" description="Basic and acidic residues" evidence="4">
    <location>
        <begin position="9"/>
        <end position="26"/>
    </location>
</feature>
<keyword evidence="7" id="KW-1185">Reference proteome</keyword>
<organism evidence="6 7">
    <name type="scientific">Arsenicicoccus cauae</name>
    <dbReference type="NCBI Taxonomy" id="2663847"/>
    <lineage>
        <taxon>Bacteria</taxon>
        <taxon>Bacillati</taxon>
        <taxon>Actinomycetota</taxon>
        <taxon>Actinomycetes</taxon>
        <taxon>Micrococcales</taxon>
        <taxon>Intrasporangiaceae</taxon>
        <taxon>Arsenicicoccus</taxon>
    </lineage>
</organism>
<dbReference type="Proteomes" id="UP000431092">
    <property type="component" value="Unassembled WGS sequence"/>
</dbReference>
<reference evidence="6 7" key="1">
    <citation type="submission" date="2019-11" db="EMBL/GenBank/DDBJ databases">
        <title>Whole genome sequencing identifies a novel species of the genus Arsenicicoccus isolated from human blood.</title>
        <authorList>
            <person name="Jeong J.H."/>
            <person name="Kweon O.J."/>
            <person name="Kim H.R."/>
            <person name="Kim T.-H."/>
            <person name="Ha S.-M."/>
            <person name="Lee M.-K."/>
        </authorList>
    </citation>
    <scope>NUCLEOTIDE SEQUENCE [LARGE SCALE GENOMIC DNA]</scope>
    <source>
        <strain evidence="6 7">MKL-02</strain>
    </source>
</reference>
<comment type="similarity">
    <text evidence="2">Belongs to the threonine aldolase family.</text>
</comment>
<dbReference type="GO" id="GO:0016829">
    <property type="term" value="F:lyase activity"/>
    <property type="evidence" value="ECO:0007669"/>
    <property type="project" value="InterPro"/>
</dbReference>
<evidence type="ECO:0000256" key="2">
    <source>
        <dbReference type="ARBA" id="ARBA00006966"/>
    </source>
</evidence>
<accession>A0A6I3IED1</accession>
<dbReference type="InterPro" id="IPR015424">
    <property type="entry name" value="PyrdxlP-dep_Trfase"/>
</dbReference>
<dbReference type="InterPro" id="IPR015422">
    <property type="entry name" value="PyrdxlP-dep_Trfase_small"/>
</dbReference>
<dbReference type="AlphaFoldDB" id="A0A6I3IED1"/>
<dbReference type="GO" id="GO:0006520">
    <property type="term" value="P:amino acid metabolic process"/>
    <property type="evidence" value="ECO:0007669"/>
    <property type="project" value="InterPro"/>
</dbReference>
<feature type="domain" description="Aromatic amino acid beta-eliminating lyase/threonine aldolase" evidence="5">
    <location>
        <begin position="26"/>
        <end position="310"/>
    </location>
</feature>
<name>A0A6I3IED1_9MICO</name>
<evidence type="ECO:0000259" key="5">
    <source>
        <dbReference type="Pfam" id="PF01212"/>
    </source>
</evidence>
<dbReference type="EMBL" id="WLVL01000039">
    <property type="protein sequence ID" value="MTB72638.1"/>
    <property type="molecule type" value="Genomic_DNA"/>
</dbReference>
<dbReference type="PANTHER" id="PTHR48097">
    <property type="entry name" value="L-THREONINE ALDOLASE-RELATED"/>
    <property type="match status" value="1"/>
</dbReference>
<evidence type="ECO:0000313" key="6">
    <source>
        <dbReference type="EMBL" id="MTB72638.1"/>
    </source>
</evidence>
<evidence type="ECO:0000256" key="1">
    <source>
        <dbReference type="ARBA" id="ARBA00001933"/>
    </source>
</evidence>
<dbReference type="PANTHER" id="PTHR48097:SF5">
    <property type="entry name" value="LOW SPECIFICITY L-THREONINE ALDOLASE"/>
    <property type="match status" value="1"/>
</dbReference>
<dbReference type="Pfam" id="PF01212">
    <property type="entry name" value="Beta_elim_lyase"/>
    <property type="match status" value="1"/>
</dbReference>
<sequence>MPPTVPLDPLHDPLHDRLHDPERRGFASDNYAGVHPEVLDALAVANGGHVGSYGADPYTEALQEVVRRHFGERASCWPTFNGTGANVVALSAMTDRWDAVICSSHAHIHTDECGAPEKVAGIKVVDVESPDGRLTPALIDREAYGFGFEHHAQPRVVSVTQSTEVGTLYTPDQLREVCEHAHALGMLVHLDGARIANAAAALGCSLGDITTDVGVDVVSLGGTKAGLMGVEAVVVINPDAVRRMEFVRKLSTQLSSKMRFMSAQLLALYSGDLWLESGRHANGMARRLGEALRGIGGVTVTQEVAANAVFATLPPQVTLRMQARYPFYVWKEATGEVRLMCSWDTTEADVTGFADALAAEMGAEGSAP</sequence>
<evidence type="ECO:0000313" key="7">
    <source>
        <dbReference type="Proteomes" id="UP000431092"/>
    </source>
</evidence>
<dbReference type="SUPFAM" id="SSF53383">
    <property type="entry name" value="PLP-dependent transferases"/>
    <property type="match status" value="1"/>
</dbReference>